<dbReference type="InterPro" id="IPR004173">
    <property type="entry name" value="3H_domain"/>
</dbReference>
<feature type="binding site" evidence="1">
    <location>
        <position position="144"/>
    </location>
    <ligand>
        <name>Ni(2+)</name>
        <dbReference type="ChEBI" id="CHEBI:49786"/>
    </ligand>
</feature>
<evidence type="ECO:0000313" key="5">
    <source>
        <dbReference type="Proteomes" id="UP000565613"/>
    </source>
</evidence>
<dbReference type="InterPro" id="IPR026043">
    <property type="entry name" value="NadR"/>
</dbReference>
<protein>
    <submittedName>
        <fullName evidence="4">Transcription repressor NadR</fullName>
    </submittedName>
</protein>
<dbReference type="SUPFAM" id="SSF46785">
    <property type="entry name" value="Winged helix' DNA-binding domain"/>
    <property type="match status" value="1"/>
</dbReference>
<feature type="binding site" evidence="1">
    <location>
        <position position="75"/>
    </location>
    <ligand>
        <name>Ni(2+)</name>
        <dbReference type="ChEBI" id="CHEBI:49786"/>
    </ligand>
</feature>
<proteinExistence type="predicted"/>
<dbReference type="InterPro" id="IPR035922">
    <property type="entry name" value="3H_dom_sf"/>
</dbReference>
<dbReference type="RefSeq" id="WP_170103248.1">
    <property type="nucleotide sequence ID" value="NZ_JABAGR010000001.1"/>
</dbReference>
<dbReference type="Gene3D" id="1.10.10.10">
    <property type="entry name" value="Winged helix-like DNA-binding domain superfamily/Winged helix DNA-binding domain"/>
    <property type="match status" value="1"/>
</dbReference>
<dbReference type="InterPro" id="IPR013196">
    <property type="entry name" value="HTH_11"/>
</dbReference>
<dbReference type="PANTHER" id="PTHR40068:SF1">
    <property type="entry name" value="TRANSCRIPTION REPRESSOR NIAR-RELATED"/>
    <property type="match status" value="1"/>
</dbReference>
<comment type="caution">
    <text evidence="4">The sequence shown here is derived from an EMBL/GenBank/DDBJ whole genome shotgun (WGS) entry which is preliminary data.</text>
</comment>
<evidence type="ECO:0000259" key="2">
    <source>
        <dbReference type="Pfam" id="PF02829"/>
    </source>
</evidence>
<dbReference type="GO" id="GO:0046872">
    <property type="term" value="F:metal ion binding"/>
    <property type="evidence" value="ECO:0007669"/>
    <property type="project" value="UniProtKB-KW"/>
</dbReference>
<evidence type="ECO:0000259" key="3">
    <source>
        <dbReference type="Pfam" id="PF08279"/>
    </source>
</evidence>
<dbReference type="PIRSF" id="PIRSF037847">
    <property type="entry name" value="NiaR"/>
    <property type="match status" value="1"/>
</dbReference>
<feature type="domain" description="3H" evidence="2">
    <location>
        <begin position="72"/>
        <end position="167"/>
    </location>
</feature>
<keyword evidence="1" id="KW-0533">Nickel</keyword>
<organism evidence="4 5">
    <name type="scientific">Parafannyhessea umbonata</name>
    <dbReference type="NCBI Taxonomy" id="604330"/>
    <lineage>
        <taxon>Bacteria</taxon>
        <taxon>Bacillati</taxon>
        <taxon>Actinomycetota</taxon>
        <taxon>Coriobacteriia</taxon>
        <taxon>Coriobacteriales</taxon>
        <taxon>Atopobiaceae</taxon>
        <taxon>Parafannyhessea</taxon>
    </lineage>
</organism>
<reference evidence="4 5" key="1">
    <citation type="submission" date="2020-04" db="EMBL/GenBank/DDBJ databases">
        <authorList>
            <person name="Hitch T.C.A."/>
            <person name="Wylensek D."/>
            <person name="Clavel T."/>
        </authorList>
    </citation>
    <scope>NUCLEOTIDE SEQUENCE [LARGE SCALE GENOMIC DNA]</scope>
    <source>
        <strain evidence="4 5">105184</strain>
    </source>
</reference>
<dbReference type="EMBL" id="JABAGR010000001">
    <property type="protein sequence ID" value="NMF25179.1"/>
    <property type="molecule type" value="Genomic_DNA"/>
</dbReference>
<dbReference type="Gene3D" id="3.30.1340.20">
    <property type="entry name" value="3H domain"/>
    <property type="match status" value="1"/>
</dbReference>
<dbReference type="AlphaFoldDB" id="A0A7X9T965"/>
<dbReference type="Pfam" id="PF08279">
    <property type="entry name" value="HTH_11"/>
    <property type="match status" value="1"/>
</dbReference>
<dbReference type="SUPFAM" id="SSF75500">
    <property type="entry name" value="Putative transcriptional regulator TM1602, C-terminal domain"/>
    <property type="match status" value="1"/>
</dbReference>
<feature type="domain" description="Helix-turn-helix type 11" evidence="3">
    <location>
        <begin position="7"/>
        <end position="59"/>
    </location>
</feature>
<keyword evidence="1" id="KW-0479">Metal-binding</keyword>
<dbReference type="PANTHER" id="PTHR40068">
    <property type="entry name" value="TRANSCRIPTION REPRESSOR NIAR-RELATED"/>
    <property type="match status" value="1"/>
</dbReference>
<dbReference type="Proteomes" id="UP000565613">
    <property type="component" value="Unassembled WGS sequence"/>
</dbReference>
<sequence length="179" mass="19803">MAGGEERRARIVELLEKAPAAVSGGALARELGVSRQVIVQDVALLRADGHSVASTNRGYVLVRDRRPRRLFKLHHGPREVADELFLIVDMGGTVEDTMVNHRTYGQMSAALGLSSRRDVKRFLSELKDSRSSLLSGTTSGYHFHHVVADSEEDLDAIGEALAEHGWLVPMSDYERETLR</sequence>
<feature type="binding site" evidence="1">
    <location>
        <position position="83"/>
    </location>
    <ligand>
        <name>Ni(2+)</name>
        <dbReference type="ChEBI" id="CHEBI:49786"/>
    </ligand>
</feature>
<evidence type="ECO:0000256" key="1">
    <source>
        <dbReference type="PIRSR" id="PIRSR037847-1"/>
    </source>
</evidence>
<name>A0A7X9T965_9ACTN</name>
<gene>
    <name evidence="4" type="ORF">HF885_01795</name>
</gene>
<feature type="binding site" evidence="1">
    <location>
        <position position="142"/>
    </location>
    <ligand>
        <name>Ni(2+)</name>
        <dbReference type="ChEBI" id="CHEBI:49786"/>
    </ligand>
</feature>
<evidence type="ECO:0000313" key="4">
    <source>
        <dbReference type="EMBL" id="NMF25179.1"/>
    </source>
</evidence>
<dbReference type="InterPro" id="IPR036390">
    <property type="entry name" value="WH_DNA-bd_sf"/>
</dbReference>
<dbReference type="Pfam" id="PF02829">
    <property type="entry name" value="3H"/>
    <property type="match status" value="1"/>
</dbReference>
<accession>A0A7X9T965</accession>
<dbReference type="InterPro" id="IPR036388">
    <property type="entry name" value="WH-like_DNA-bd_sf"/>
</dbReference>